<organism evidence="1 2">
    <name type="scientific">Syphacia muris</name>
    <dbReference type="NCBI Taxonomy" id="451379"/>
    <lineage>
        <taxon>Eukaryota</taxon>
        <taxon>Metazoa</taxon>
        <taxon>Ecdysozoa</taxon>
        <taxon>Nematoda</taxon>
        <taxon>Chromadorea</taxon>
        <taxon>Rhabditida</taxon>
        <taxon>Spirurina</taxon>
        <taxon>Oxyuridomorpha</taxon>
        <taxon>Oxyuroidea</taxon>
        <taxon>Oxyuridae</taxon>
        <taxon>Syphacia</taxon>
    </lineage>
</organism>
<keyword evidence="1" id="KW-1185">Reference proteome</keyword>
<proteinExistence type="predicted"/>
<protein>
    <submittedName>
        <fullName evidence="2">RT_RNaseH_2 domain-containing protein</fullName>
    </submittedName>
</protein>
<reference evidence="2" key="1">
    <citation type="submission" date="2017-02" db="UniProtKB">
        <authorList>
            <consortium name="WormBaseParasite"/>
        </authorList>
    </citation>
    <scope>IDENTIFICATION</scope>
</reference>
<dbReference type="Pfam" id="PF05380">
    <property type="entry name" value="Peptidase_A17"/>
    <property type="match status" value="1"/>
</dbReference>
<dbReference type="PANTHER" id="PTHR47331">
    <property type="entry name" value="PHD-TYPE DOMAIN-CONTAINING PROTEIN"/>
    <property type="match status" value="1"/>
</dbReference>
<accession>A0A0N5AC55</accession>
<dbReference type="InterPro" id="IPR008042">
    <property type="entry name" value="Retrotrans_Pao"/>
</dbReference>
<dbReference type="STRING" id="451379.A0A0N5AC55"/>
<dbReference type="AlphaFoldDB" id="A0A0N5AC55"/>
<dbReference type="Proteomes" id="UP000046393">
    <property type="component" value="Unplaced"/>
</dbReference>
<dbReference type="WBParaSite" id="SMUV_0000173101-mRNA-1">
    <property type="protein sequence ID" value="SMUV_0000173101-mRNA-1"/>
    <property type="gene ID" value="SMUV_0000173101"/>
</dbReference>
<evidence type="ECO:0000313" key="2">
    <source>
        <dbReference type="WBParaSite" id="SMUV_0000173101-mRNA-1"/>
    </source>
</evidence>
<name>A0A0N5AC55_9BILA</name>
<sequence>MKAIHLFTDASTTAFGIAIYGISDNDGKKQGRLLFAKSRPLKSSLTIPRAELVTAWSVLQFFRKELELSALPVDRLEMNWPRSNPNTKLPIFVRNRVDEVQALNLSFRYVPSEENPADLASRGVSKVWREGLIEEEDHWPIQETQKDHMVESHS</sequence>
<evidence type="ECO:0000313" key="1">
    <source>
        <dbReference type="Proteomes" id="UP000046393"/>
    </source>
</evidence>